<dbReference type="Pfam" id="PF16269">
    <property type="entry name" value="DUF4922"/>
    <property type="match status" value="1"/>
</dbReference>
<dbReference type="AlphaFoldDB" id="A0A3R6GKK3"/>
<accession>A0A3R6GKK3</accession>
<dbReference type="EMBL" id="QSII01000014">
    <property type="protein sequence ID" value="RHC84502.1"/>
    <property type="molecule type" value="Genomic_DNA"/>
</dbReference>
<protein>
    <submittedName>
        <fullName evidence="2">DUF4922 domain-containing protein</fullName>
    </submittedName>
</protein>
<proteinExistence type="predicted"/>
<organism evidence="2 3">
    <name type="scientific">Parabacteroides merdae</name>
    <dbReference type="NCBI Taxonomy" id="46503"/>
    <lineage>
        <taxon>Bacteria</taxon>
        <taxon>Pseudomonadati</taxon>
        <taxon>Bacteroidota</taxon>
        <taxon>Bacteroidia</taxon>
        <taxon>Bacteroidales</taxon>
        <taxon>Tannerellaceae</taxon>
        <taxon>Parabacteroides</taxon>
    </lineage>
</organism>
<dbReference type="RefSeq" id="WP_119215660.1">
    <property type="nucleotide sequence ID" value="NZ_CP081901.1"/>
</dbReference>
<comment type="caution">
    <text evidence="2">The sequence shown here is derived from an EMBL/GenBank/DDBJ whole genome shotgun (WGS) entry which is preliminary data.</text>
</comment>
<sequence>MNDLEREIEFLLIDQKQDWKLARENYGSLTNVQTRYFQDDYRTTILQFNPERIRSSAAKIDKASLLARPCFFCHRPEEQKGVMYNDAFEILVNPYPIFEDHLTVPLRWHEKQQIKPYYEDMLDIVSDLSDYALFYNGPKCGASAPDHMHFQAGKKEEFPVVRNWPNFPKQVVWESERTGFYASVDLLPVCFILVSRDKGEAAAVFELLYDMMPMGPDDYEPMMNLLVWREDDVWITCIFPRRELRPSCYYAEGDANILISPATVEMAGLFVVPLEKDFKKVTFADLEKVWEEVSITEDEENELIRKIRDEA</sequence>
<evidence type="ECO:0000313" key="3">
    <source>
        <dbReference type="Proteomes" id="UP000286260"/>
    </source>
</evidence>
<reference evidence="2 3" key="1">
    <citation type="submission" date="2018-08" db="EMBL/GenBank/DDBJ databases">
        <title>A genome reference for cultivated species of the human gut microbiota.</title>
        <authorList>
            <person name="Zou Y."/>
            <person name="Xue W."/>
            <person name="Luo G."/>
        </authorList>
    </citation>
    <scope>NUCLEOTIDE SEQUENCE [LARGE SCALE GENOMIC DNA]</scope>
    <source>
        <strain evidence="2 3">AM34-17</strain>
    </source>
</reference>
<evidence type="ECO:0000259" key="1">
    <source>
        <dbReference type="Pfam" id="PF16269"/>
    </source>
</evidence>
<dbReference type="Proteomes" id="UP000286260">
    <property type="component" value="Unassembled WGS sequence"/>
</dbReference>
<gene>
    <name evidence="2" type="ORF">DW828_11285</name>
</gene>
<name>A0A3R6GKK3_9BACT</name>
<dbReference type="InterPro" id="IPR046320">
    <property type="entry name" value="DUF4922"/>
</dbReference>
<evidence type="ECO:0000313" key="2">
    <source>
        <dbReference type="EMBL" id="RHC84502.1"/>
    </source>
</evidence>
<feature type="domain" description="DUF4922" evidence="1">
    <location>
        <begin position="12"/>
        <end position="153"/>
    </location>
</feature>